<evidence type="ECO:0000256" key="4">
    <source>
        <dbReference type="ARBA" id="ARBA00023015"/>
    </source>
</evidence>
<dbReference type="AlphaFoldDB" id="A0ABC8R9D5"/>
<dbReference type="PROSITE" id="PS50090">
    <property type="entry name" value="MYB_LIKE"/>
    <property type="match status" value="1"/>
</dbReference>
<keyword evidence="5 10" id="KW-0175">Coiled coil</keyword>
<dbReference type="Gene3D" id="1.10.10.10">
    <property type="entry name" value="Winged helix-like DNA-binding domain superfamily/Winged helix DNA-binding domain"/>
    <property type="match status" value="1"/>
</dbReference>
<dbReference type="GO" id="GO:0003690">
    <property type="term" value="F:double-stranded DNA binding"/>
    <property type="evidence" value="ECO:0007669"/>
    <property type="project" value="UniProtKB-ARBA"/>
</dbReference>
<dbReference type="PANTHER" id="PTHR46267:SF8">
    <property type="entry name" value="TELOMERE REPEAT-BINDING FACTOR 1"/>
    <property type="match status" value="1"/>
</dbReference>
<feature type="domain" description="HTH myb-type" evidence="12">
    <location>
        <begin position="1"/>
        <end position="33"/>
    </location>
</feature>
<dbReference type="InterPro" id="IPR036388">
    <property type="entry name" value="WH-like_DNA-bd_sf"/>
</dbReference>
<dbReference type="PROSITE" id="PS51294">
    <property type="entry name" value="HTH_MYB"/>
    <property type="match status" value="1"/>
</dbReference>
<dbReference type="SUPFAM" id="SSF46689">
    <property type="entry name" value="Homeodomain-like"/>
    <property type="match status" value="1"/>
</dbReference>
<organism evidence="14 15">
    <name type="scientific">Ilex paraguariensis</name>
    <name type="common">yerba mate</name>
    <dbReference type="NCBI Taxonomy" id="185542"/>
    <lineage>
        <taxon>Eukaryota</taxon>
        <taxon>Viridiplantae</taxon>
        <taxon>Streptophyta</taxon>
        <taxon>Embryophyta</taxon>
        <taxon>Tracheophyta</taxon>
        <taxon>Spermatophyta</taxon>
        <taxon>Magnoliopsida</taxon>
        <taxon>eudicotyledons</taxon>
        <taxon>Gunneridae</taxon>
        <taxon>Pentapetalae</taxon>
        <taxon>asterids</taxon>
        <taxon>campanulids</taxon>
        <taxon>Aquifoliales</taxon>
        <taxon>Aquifoliaceae</taxon>
        <taxon>Ilex</taxon>
    </lineage>
</organism>
<keyword evidence="3" id="KW-0158">Chromosome</keyword>
<keyword evidence="6" id="KW-0238">DNA-binding</keyword>
<sequence length="301" mass="32876">MGAPKQKWTPEEEAALKAGVIKHGPGKWRTILKDPAFSEVLYLRSNVDLKDKWRNMSVMANGWGSREKARLALKRMQRVPKQGENHMEITHVSQTDAEIVNAKPLAASTSSPSTGGSKRSMIRLDNLIMEALSNLRGPGGSNKTTIATYIEEQYWAPPNFKRLLSAKLKFLMASGKLVKTKRKYRIVPTSGLSDKKRHPSLLLVEGTQERASPKADGNDINNVTKSQIDLELTKMRSMTPQEAAAAAAQAVAEAEAAIAEAEEAARVAEAAEADAEAAQAFADAAMKALKERATPRMMIRA</sequence>
<keyword evidence="4" id="KW-0805">Transcription regulation</keyword>
<evidence type="ECO:0000313" key="15">
    <source>
        <dbReference type="Proteomes" id="UP001642360"/>
    </source>
</evidence>
<dbReference type="GO" id="GO:0005730">
    <property type="term" value="C:nucleolus"/>
    <property type="evidence" value="ECO:0007669"/>
    <property type="project" value="UniProtKB-SubCell"/>
</dbReference>
<comment type="subcellular location">
    <subcellularLocation>
        <location evidence="1">Chromosome</location>
    </subcellularLocation>
    <subcellularLocation>
        <location evidence="2">Nucleus</location>
        <location evidence="2">Nucleolus</location>
    </subcellularLocation>
</comment>
<dbReference type="Pfam" id="PF00538">
    <property type="entry name" value="Linker_histone"/>
    <property type="match status" value="1"/>
</dbReference>
<evidence type="ECO:0000259" key="12">
    <source>
        <dbReference type="PROSITE" id="PS51294"/>
    </source>
</evidence>
<proteinExistence type="predicted"/>
<dbReference type="GO" id="GO:0043565">
    <property type="term" value="F:sequence-specific DNA binding"/>
    <property type="evidence" value="ECO:0007669"/>
    <property type="project" value="UniProtKB-ARBA"/>
</dbReference>
<gene>
    <name evidence="14" type="ORF">ILEXP_LOCUS8948</name>
</gene>
<dbReference type="SMART" id="SM00717">
    <property type="entry name" value="SANT"/>
    <property type="match status" value="1"/>
</dbReference>
<dbReference type="SMART" id="SM00526">
    <property type="entry name" value="H15"/>
    <property type="match status" value="1"/>
</dbReference>
<dbReference type="GO" id="GO:0005694">
    <property type="term" value="C:chromosome"/>
    <property type="evidence" value="ECO:0007669"/>
    <property type="project" value="UniProtKB-SubCell"/>
</dbReference>
<evidence type="ECO:0000256" key="8">
    <source>
        <dbReference type="ARBA" id="ARBA00023242"/>
    </source>
</evidence>
<feature type="coiled-coil region" evidence="10">
    <location>
        <begin position="244"/>
        <end position="278"/>
    </location>
</feature>
<dbReference type="SUPFAM" id="SSF46785">
    <property type="entry name" value="Winged helix' DNA-binding domain"/>
    <property type="match status" value="1"/>
</dbReference>
<keyword evidence="7" id="KW-0804">Transcription</keyword>
<dbReference type="InterPro" id="IPR017930">
    <property type="entry name" value="Myb_dom"/>
</dbReference>
<dbReference type="FunFam" id="1.10.10.60:FF:000168">
    <property type="entry name" value="Telomere repeat-binding factor 1"/>
    <property type="match status" value="1"/>
</dbReference>
<evidence type="ECO:0000256" key="10">
    <source>
        <dbReference type="SAM" id="Coils"/>
    </source>
</evidence>
<keyword evidence="8" id="KW-0539">Nucleus</keyword>
<dbReference type="InterPro" id="IPR005818">
    <property type="entry name" value="Histone_H1/H5_H15"/>
</dbReference>
<evidence type="ECO:0000313" key="14">
    <source>
        <dbReference type="EMBL" id="CAK9141368.1"/>
    </source>
</evidence>
<evidence type="ECO:0000256" key="9">
    <source>
        <dbReference type="ARBA" id="ARBA00032813"/>
    </source>
</evidence>
<evidence type="ECO:0000256" key="2">
    <source>
        <dbReference type="ARBA" id="ARBA00004604"/>
    </source>
</evidence>
<protein>
    <recommendedName>
        <fullName evidence="9">MYB transcription factor</fullName>
    </recommendedName>
</protein>
<feature type="domain" description="Myb-like" evidence="11">
    <location>
        <begin position="5"/>
        <end position="57"/>
    </location>
</feature>
<dbReference type="InterPro" id="IPR009057">
    <property type="entry name" value="Homeodomain-like_sf"/>
</dbReference>
<reference evidence="14 15" key="1">
    <citation type="submission" date="2024-02" db="EMBL/GenBank/DDBJ databases">
        <authorList>
            <person name="Vignale AGUSTIN F."/>
            <person name="Sosa J E."/>
            <person name="Modenutti C."/>
        </authorList>
    </citation>
    <scope>NUCLEOTIDE SEQUENCE [LARGE SCALE GENOMIC DNA]</scope>
</reference>
<dbReference type="InterPro" id="IPR001005">
    <property type="entry name" value="SANT/Myb"/>
</dbReference>
<evidence type="ECO:0000259" key="13">
    <source>
        <dbReference type="PROSITE" id="PS51504"/>
    </source>
</evidence>
<dbReference type="CDD" id="cd11660">
    <property type="entry name" value="SANT_TRF"/>
    <property type="match status" value="1"/>
</dbReference>
<evidence type="ECO:0000256" key="5">
    <source>
        <dbReference type="ARBA" id="ARBA00023054"/>
    </source>
</evidence>
<evidence type="ECO:0000256" key="3">
    <source>
        <dbReference type="ARBA" id="ARBA00022454"/>
    </source>
</evidence>
<dbReference type="InterPro" id="IPR044597">
    <property type="entry name" value="SMH1-6"/>
</dbReference>
<name>A0ABC8R9D5_9AQUA</name>
<evidence type="ECO:0000256" key="7">
    <source>
        <dbReference type="ARBA" id="ARBA00023163"/>
    </source>
</evidence>
<evidence type="ECO:0000256" key="1">
    <source>
        <dbReference type="ARBA" id="ARBA00004286"/>
    </source>
</evidence>
<evidence type="ECO:0000256" key="6">
    <source>
        <dbReference type="ARBA" id="ARBA00023125"/>
    </source>
</evidence>
<evidence type="ECO:0000259" key="11">
    <source>
        <dbReference type="PROSITE" id="PS50090"/>
    </source>
</evidence>
<dbReference type="Proteomes" id="UP001642360">
    <property type="component" value="Unassembled WGS sequence"/>
</dbReference>
<dbReference type="Gene3D" id="1.10.10.60">
    <property type="entry name" value="Homeodomain-like"/>
    <property type="match status" value="1"/>
</dbReference>
<dbReference type="Pfam" id="PF00249">
    <property type="entry name" value="Myb_DNA-binding"/>
    <property type="match status" value="1"/>
</dbReference>
<feature type="domain" description="H15" evidence="13">
    <location>
        <begin position="114"/>
        <end position="188"/>
    </location>
</feature>
<keyword evidence="15" id="KW-1185">Reference proteome</keyword>
<dbReference type="PROSITE" id="PS51504">
    <property type="entry name" value="H15"/>
    <property type="match status" value="1"/>
</dbReference>
<dbReference type="InterPro" id="IPR036390">
    <property type="entry name" value="WH_DNA-bd_sf"/>
</dbReference>
<dbReference type="PANTHER" id="PTHR46267">
    <property type="entry name" value="SINGLE MYB HISTONE 4"/>
    <property type="match status" value="1"/>
</dbReference>
<comment type="caution">
    <text evidence="14">The sequence shown here is derived from an EMBL/GenBank/DDBJ whole genome shotgun (WGS) entry which is preliminary data.</text>
</comment>
<dbReference type="EMBL" id="CAUOFW020001128">
    <property type="protein sequence ID" value="CAK9141368.1"/>
    <property type="molecule type" value="Genomic_DNA"/>
</dbReference>
<accession>A0ABC8R9D5</accession>